<comment type="caution">
    <text evidence="2">The sequence shown here is derived from an EMBL/GenBank/DDBJ whole genome shotgun (WGS) entry which is preliminary data.</text>
</comment>
<dbReference type="AlphaFoldDB" id="A0A1J5UHK9"/>
<name>A0A1J5UHK9_9GAMM</name>
<keyword evidence="1" id="KW-0472">Membrane</keyword>
<sequence>MNHKELVLLNTIAPLDKKVKDQVWCNIANDLELGFRGRIKKTLKLWYALFLFIPIIIFTSLAPNANTILNASDTGWEATLENQQLSIKAINPMVVDKNEVCILWIKKKGQFFKVTELPDDGVKNIILNEIMLANFKGALIIISIESETDISLPKTIEYTKQL</sequence>
<accession>A0A1J5UHK9</accession>
<proteinExistence type="predicted"/>
<dbReference type="Proteomes" id="UP000182798">
    <property type="component" value="Unassembled WGS sequence"/>
</dbReference>
<dbReference type="EMBL" id="MIQH01000341">
    <property type="protein sequence ID" value="OIR25381.1"/>
    <property type="molecule type" value="Genomic_DNA"/>
</dbReference>
<gene>
    <name evidence="2" type="ORF">BGC33_06315</name>
</gene>
<dbReference type="RefSeq" id="WP_071563568.1">
    <property type="nucleotide sequence ID" value="NZ_CAESAR020000138.1"/>
</dbReference>
<evidence type="ECO:0000313" key="3">
    <source>
        <dbReference type="Proteomes" id="UP000182798"/>
    </source>
</evidence>
<organism evidence="2 3">
    <name type="scientific">Bathymodiolus thermophilus thioautotrophic gill symbiont</name>
    <dbReference type="NCBI Taxonomy" id="2360"/>
    <lineage>
        <taxon>Bacteria</taxon>
        <taxon>Pseudomonadati</taxon>
        <taxon>Pseudomonadota</taxon>
        <taxon>Gammaproteobacteria</taxon>
        <taxon>sulfur-oxidizing symbionts</taxon>
    </lineage>
</organism>
<reference evidence="3" key="1">
    <citation type="submission" date="2016-09" db="EMBL/GenBank/DDBJ databases">
        <title>Genome Sequence of Bathymodiolus thermophilus sulfur-oxidizing gill endosymbiont.</title>
        <authorList>
            <person name="Ponnudurai R."/>
            <person name="Kleiner M."/>
            <person name="Sayavedra L."/>
            <person name="Thuermer A."/>
            <person name="Felbeck H."/>
            <person name="Schlueter R."/>
            <person name="Schweder T."/>
            <person name="Markert S."/>
        </authorList>
    </citation>
    <scope>NUCLEOTIDE SEQUENCE [LARGE SCALE GENOMIC DNA]</scope>
    <source>
        <strain evidence="3">BAT/CrabSpa'14</strain>
    </source>
</reference>
<keyword evidence="1" id="KW-1133">Transmembrane helix</keyword>
<evidence type="ECO:0000313" key="2">
    <source>
        <dbReference type="EMBL" id="OIR25381.1"/>
    </source>
</evidence>
<keyword evidence="1" id="KW-0812">Transmembrane</keyword>
<feature type="transmembrane region" description="Helical" evidence="1">
    <location>
        <begin position="45"/>
        <end position="62"/>
    </location>
</feature>
<protein>
    <submittedName>
        <fullName evidence="2">Uncharacterized protein</fullName>
    </submittedName>
</protein>
<evidence type="ECO:0000256" key="1">
    <source>
        <dbReference type="SAM" id="Phobius"/>
    </source>
</evidence>
<dbReference type="OrthoDB" id="7090207at2"/>